<dbReference type="STRING" id="517719.SAMN05421762_1850"/>
<organism evidence="9 10">
    <name type="scientific">Pseudooceanicola nitratireducens</name>
    <dbReference type="NCBI Taxonomy" id="517719"/>
    <lineage>
        <taxon>Bacteria</taxon>
        <taxon>Pseudomonadati</taxon>
        <taxon>Pseudomonadota</taxon>
        <taxon>Alphaproteobacteria</taxon>
        <taxon>Rhodobacterales</taxon>
        <taxon>Paracoccaceae</taxon>
        <taxon>Pseudooceanicola</taxon>
    </lineage>
</organism>
<evidence type="ECO:0000256" key="4">
    <source>
        <dbReference type="ARBA" id="ARBA00011738"/>
    </source>
</evidence>
<dbReference type="RefSeq" id="WP_093453529.1">
    <property type="nucleotide sequence ID" value="NZ_FNZG01000004.1"/>
</dbReference>
<dbReference type="InterPro" id="IPR039356">
    <property type="entry name" value="YfbR/HDDC2"/>
</dbReference>
<comment type="subunit">
    <text evidence="4">Homodimer.</text>
</comment>
<dbReference type="GO" id="GO:0002953">
    <property type="term" value="F:5'-deoxynucleotidase activity"/>
    <property type="evidence" value="ECO:0007669"/>
    <property type="project" value="UniProtKB-EC"/>
</dbReference>
<dbReference type="InterPro" id="IPR006674">
    <property type="entry name" value="HD_domain"/>
</dbReference>
<dbReference type="GO" id="GO:0005737">
    <property type="term" value="C:cytoplasm"/>
    <property type="evidence" value="ECO:0007669"/>
    <property type="project" value="TreeGrafter"/>
</dbReference>
<dbReference type="Gene3D" id="1.10.3210.10">
    <property type="entry name" value="Hypothetical protein af1432"/>
    <property type="match status" value="2"/>
</dbReference>
<evidence type="ECO:0000256" key="6">
    <source>
        <dbReference type="ARBA" id="ARBA00022723"/>
    </source>
</evidence>
<dbReference type="EC" id="3.1.3.89" evidence="5"/>
<dbReference type="AlphaFoldDB" id="A0A1I1LHR4"/>
<dbReference type="GO" id="GO:0046872">
    <property type="term" value="F:metal ion binding"/>
    <property type="evidence" value="ECO:0007669"/>
    <property type="project" value="UniProtKB-KW"/>
</dbReference>
<gene>
    <name evidence="9" type="ORF">SAMN05421762_1850</name>
</gene>
<dbReference type="PANTHER" id="PTHR11845:SF13">
    <property type="entry name" value="5'-DEOXYNUCLEOTIDASE HDDC2"/>
    <property type="match status" value="1"/>
</dbReference>
<dbReference type="EMBL" id="FOLX01000001">
    <property type="protein sequence ID" value="SFC69903.1"/>
    <property type="molecule type" value="Genomic_DNA"/>
</dbReference>
<sequence>MTRLDAQMAFLNEADRLKSVTRANNLLDQSRPENSAEHSWHAALAAMIWLVDEDAALQTRAIRKLILHDLVEIDAGDHPIHLSHDDAAVAADEARAAARLFGLLPPDLTTDFHGLWTRFEDHALPLAKVVDYALPVLMVSAAATPRDDHVTIARDNLTTGRARLVANHMPALHGQLSHDLSLPGAAQDTIAARNAFLAEADRLKSIHRATTLCDASRHENSAEHSWHLALYAMTLADHAPSGVDIDRVIRMLLLHDLVEIDAGDVPLYAQTPEIQARLEQEEAAAARRLFGLLPHGEGAPLLSLWTEFEAAQTPDAQFAKALDRFQPPNQNLASGGVSWRAHNATFEVVEARVAPAIKRAAPQLWSWIAPQVQAALA</sequence>
<dbReference type="PANTHER" id="PTHR11845">
    <property type="entry name" value="5'-DEOXYNUCLEOTIDASE HDDC2"/>
    <property type="match status" value="1"/>
</dbReference>
<evidence type="ECO:0000313" key="10">
    <source>
        <dbReference type="Proteomes" id="UP000231644"/>
    </source>
</evidence>
<dbReference type="InterPro" id="IPR003607">
    <property type="entry name" value="HD/PDEase_dom"/>
</dbReference>
<evidence type="ECO:0000256" key="7">
    <source>
        <dbReference type="ARBA" id="ARBA00022801"/>
    </source>
</evidence>
<name>A0A1I1LHR4_9RHOB</name>
<dbReference type="OrthoDB" id="9796032at2"/>
<evidence type="ECO:0000259" key="8">
    <source>
        <dbReference type="SMART" id="SM00471"/>
    </source>
</evidence>
<dbReference type="SUPFAM" id="SSF109604">
    <property type="entry name" value="HD-domain/PDEase-like"/>
    <property type="match status" value="2"/>
</dbReference>
<comment type="catalytic activity">
    <reaction evidence="1">
        <text>a 2'-deoxyribonucleoside 5'-phosphate + H2O = a 2'-deoxyribonucleoside + phosphate</text>
        <dbReference type="Rhea" id="RHEA:36167"/>
        <dbReference type="ChEBI" id="CHEBI:15377"/>
        <dbReference type="ChEBI" id="CHEBI:18274"/>
        <dbReference type="ChEBI" id="CHEBI:43474"/>
        <dbReference type="ChEBI" id="CHEBI:65317"/>
        <dbReference type="EC" id="3.1.3.89"/>
    </reaction>
</comment>
<evidence type="ECO:0000256" key="2">
    <source>
        <dbReference type="ARBA" id="ARBA00001936"/>
    </source>
</evidence>
<dbReference type="Proteomes" id="UP000231644">
    <property type="component" value="Unassembled WGS sequence"/>
</dbReference>
<accession>A0A1I1LHR4</accession>
<reference evidence="9 10" key="1">
    <citation type="submission" date="2016-10" db="EMBL/GenBank/DDBJ databases">
        <authorList>
            <person name="de Groot N.N."/>
        </authorList>
    </citation>
    <scope>NUCLEOTIDE SEQUENCE [LARGE SCALE GENOMIC DNA]</scope>
    <source>
        <strain evidence="9 10">DSM 29619</strain>
    </source>
</reference>
<evidence type="ECO:0000256" key="1">
    <source>
        <dbReference type="ARBA" id="ARBA00001638"/>
    </source>
</evidence>
<protein>
    <recommendedName>
        <fullName evidence="5">5'-deoxynucleotidase</fullName>
        <ecNumber evidence="5">3.1.3.89</ecNumber>
    </recommendedName>
</protein>
<proteinExistence type="predicted"/>
<feature type="domain" description="HD/PDEase" evidence="8">
    <location>
        <begin position="217"/>
        <end position="337"/>
    </location>
</feature>
<evidence type="ECO:0000256" key="3">
    <source>
        <dbReference type="ARBA" id="ARBA00001941"/>
    </source>
</evidence>
<comment type="cofactor">
    <cofactor evidence="3">
        <name>Co(2+)</name>
        <dbReference type="ChEBI" id="CHEBI:48828"/>
    </cofactor>
</comment>
<dbReference type="Pfam" id="PF13023">
    <property type="entry name" value="HD_3"/>
    <property type="match status" value="2"/>
</dbReference>
<comment type="cofactor">
    <cofactor evidence="2">
        <name>Mn(2+)</name>
        <dbReference type="ChEBI" id="CHEBI:29035"/>
    </cofactor>
</comment>
<dbReference type="SMART" id="SM00471">
    <property type="entry name" value="HDc"/>
    <property type="match status" value="2"/>
</dbReference>
<feature type="domain" description="HD/PDEase" evidence="8">
    <location>
        <begin position="31"/>
        <end position="142"/>
    </location>
</feature>
<keyword evidence="10" id="KW-1185">Reference proteome</keyword>
<keyword evidence="7 9" id="KW-0378">Hydrolase</keyword>
<keyword evidence="6" id="KW-0479">Metal-binding</keyword>
<evidence type="ECO:0000256" key="5">
    <source>
        <dbReference type="ARBA" id="ARBA00012964"/>
    </source>
</evidence>
<evidence type="ECO:0000313" key="9">
    <source>
        <dbReference type="EMBL" id="SFC69903.1"/>
    </source>
</evidence>